<dbReference type="AlphaFoldDB" id="A0A917PZ16"/>
<dbReference type="InterPro" id="IPR005119">
    <property type="entry name" value="LysR_subst-bd"/>
</dbReference>
<accession>A0A917PZ16</accession>
<evidence type="ECO:0000313" key="6">
    <source>
        <dbReference type="EMBL" id="GGK00090.1"/>
    </source>
</evidence>
<dbReference type="Proteomes" id="UP000635983">
    <property type="component" value="Unassembled WGS sequence"/>
</dbReference>
<dbReference type="EMBL" id="BMPO01000006">
    <property type="protein sequence ID" value="GGK00090.1"/>
    <property type="molecule type" value="Genomic_DNA"/>
</dbReference>
<dbReference type="Pfam" id="PF00126">
    <property type="entry name" value="HTH_1"/>
    <property type="match status" value="1"/>
</dbReference>
<evidence type="ECO:0000256" key="2">
    <source>
        <dbReference type="ARBA" id="ARBA00023015"/>
    </source>
</evidence>
<dbReference type="PANTHER" id="PTHR30126:SF98">
    <property type="entry name" value="HTH-TYPE TRANSCRIPTIONAL ACTIVATOR BAUR"/>
    <property type="match status" value="1"/>
</dbReference>
<reference evidence="6" key="2">
    <citation type="submission" date="2020-09" db="EMBL/GenBank/DDBJ databases">
        <authorList>
            <person name="Sun Q."/>
            <person name="Ohkuma M."/>
        </authorList>
    </citation>
    <scope>NUCLEOTIDE SEQUENCE</scope>
    <source>
        <strain evidence="6">JCM 30078</strain>
    </source>
</reference>
<organism evidence="6 7">
    <name type="scientific">Pseudomonas matsuisoli</name>
    <dbReference type="NCBI Taxonomy" id="1515666"/>
    <lineage>
        <taxon>Bacteria</taxon>
        <taxon>Pseudomonadati</taxon>
        <taxon>Pseudomonadota</taxon>
        <taxon>Gammaproteobacteria</taxon>
        <taxon>Pseudomonadales</taxon>
        <taxon>Pseudomonadaceae</taxon>
        <taxon>Pseudomonas</taxon>
    </lineage>
</organism>
<evidence type="ECO:0000256" key="4">
    <source>
        <dbReference type="ARBA" id="ARBA00023163"/>
    </source>
</evidence>
<dbReference type="CDD" id="cd05466">
    <property type="entry name" value="PBP2_LTTR_substrate"/>
    <property type="match status" value="1"/>
</dbReference>
<dbReference type="PANTHER" id="PTHR30126">
    <property type="entry name" value="HTH-TYPE TRANSCRIPTIONAL REGULATOR"/>
    <property type="match status" value="1"/>
</dbReference>
<dbReference type="Gene3D" id="3.40.190.290">
    <property type="match status" value="1"/>
</dbReference>
<evidence type="ECO:0000256" key="3">
    <source>
        <dbReference type="ARBA" id="ARBA00023125"/>
    </source>
</evidence>
<reference evidence="6" key="1">
    <citation type="journal article" date="2014" name="Int. J. Syst. Evol. Microbiol.">
        <title>Complete genome sequence of Corynebacterium casei LMG S-19264T (=DSM 44701T), isolated from a smear-ripened cheese.</title>
        <authorList>
            <consortium name="US DOE Joint Genome Institute (JGI-PGF)"/>
            <person name="Walter F."/>
            <person name="Albersmeier A."/>
            <person name="Kalinowski J."/>
            <person name="Ruckert C."/>
        </authorList>
    </citation>
    <scope>NUCLEOTIDE SEQUENCE</scope>
    <source>
        <strain evidence="6">JCM 30078</strain>
    </source>
</reference>
<dbReference type="GO" id="GO:0003700">
    <property type="term" value="F:DNA-binding transcription factor activity"/>
    <property type="evidence" value="ECO:0007669"/>
    <property type="project" value="InterPro"/>
</dbReference>
<evidence type="ECO:0000259" key="5">
    <source>
        <dbReference type="PROSITE" id="PS50931"/>
    </source>
</evidence>
<keyword evidence="4" id="KW-0804">Transcription</keyword>
<protein>
    <submittedName>
        <fullName evidence="6">LysR family transcriptional regulator</fullName>
    </submittedName>
</protein>
<dbReference type="SUPFAM" id="SSF46785">
    <property type="entry name" value="Winged helix' DNA-binding domain"/>
    <property type="match status" value="1"/>
</dbReference>
<evidence type="ECO:0000256" key="1">
    <source>
        <dbReference type="ARBA" id="ARBA00009437"/>
    </source>
</evidence>
<keyword evidence="7" id="KW-1185">Reference proteome</keyword>
<evidence type="ECO:0000313" key="7">
    <source>
        <dbReference type="Proteomes" id="UP000635983"/>
    </source>
</evidence>
<dbReference type="InterPro" id="IPR036388">
    <property type="entry name" value="WH-like_DNA-bd_sf"/>
</dbReference>
<dbReference type="GO" id="GO:0000976">
    <property type="term" value="F:transcription cis-regulatory region binding"/>
    <property type="evidence" value="ECO:0007669"/>
    <property type="project" value="TreeGrafter"/>
</dbReference>
<keyword evidence="3" id="KW-0238">DNA-binding</keyword>
<name>A0A917PZ16_9PSED</name>
<keyword evidence="2" id="KW-0805">Transcription regulation</keyword>
<dbReference type="Pfam" id="PF03466">
    <property type="entry name" value="LysR_substrate"/>
    <property type="match status" value="1"/>
</dbReference>
<comment type="caution">
    <text evidence="6">The sequence shown here is derived from an EMBL/GenBank/DDBJ whole genome shotgun (WGS) entry which is preliminary data.</text>
</comment>
<dbReference type="Gene3D" id="1.10.10.10">
    <property type="entry name" value="Winged helix-like DNA-binding domain superfamily/Winged helix DNA-binding domain"/>
    <property type="match status" value="1"/>
</dbReference>
<comment type="similarity">
    <text evidence="1">Belongs to the LysR transcriptional regulatory family.</text>
</comment>
<dbReference type="InterPro" id="IPR036390">
    <property type="entry name" value="WH_DNA-bd_sf"/>
</dbReference>
<dbReference type="PROSITE" id="PS50931">
    <property type="entry name" value="HTH_LYSR"/>
    <property type="match status" value="1"/>
</dbReference>
<dbReference type="RefSeq" id="WP_188983809.1">
    <property type="nucleotide sequence ID" value="NZ_BMPO01000006.1"/>
</dbReference>
<proteinExistence type="inferred from homology"/>
<dbReference type="SUPFAM" id="SSF53850">
    <property type="entry name" value="Periplasmic binding protein-like II"/>
    <property type="match status" value="1"/>
</dbReference>
<feature type="domain" description="HTH lysR-type" evidence="5">
    <location>
        <begin position="14"/>
        <end position="71"/>
    </location>
</feature>
<gene>
    <name evidence="6" type="ORF">GCM10009304_27370</name>
</gene>
<dbReference type="InterPro" id="IPR000847">
    <property type="entry name" value="LysR_HTH_N"/>
</dbReference>
<sequence>MQRRSRPLSQVSDFDIRLLKLFRTVVDSGGFAAAESVLGIGRSAISQQMGDLEQRLGLRLCQRGRAGFSVTEEGAEVYRATERLLSAMESFRTEVNGLHSHLRGELNIGLTDNLVTVPHMRITHALATLKEHGPDVRIQIRMTPPSEVEKGVLDGRLHVGVVPQAGALAGLDYHPLYEERSQLYCAVGHPLFYVSDNELDDARLDAQDAIAPNFRLPAAVQAHHQRLNCTASASDREGMAFLILTGRYVGYLPDHYARQWVQQGRLRALKVATRFYDLSLATVTRRDRHAHLVLECFLEALAQTHRAEPTSQ</sequence>